<reference evidence="2" key="1">
    <citation type="submission" date="2025-08" db="UniProtKB">
        <authorList>
            <consortium name="RefSeq"/>
        </authorList>
    </citation>
    <scope>IDENTIFICATION</scope>
    <source>
        <strain evidence="2">Tuebingen</strain>
        <tissue evidence="2">Fibroblasts and whole tissue</tissue>
    </source>
</reference>
<evidence type="ECO:0000313" key="1">
    <source>
        <dbReference type="Proteomes" id="UP000000437"/>
    </source>
</evidence>
<name>A0AC58JNG8_DANRE</name>
<keyword evidence="1" id="KW-1185">Reference proteome</keyword>
<sequence>MLFKTRTKLFKKACFDVLKNRAGDSSYPQGERRRRDMERTTVGKSVVVVFALVWMCGIALCARKSGARKSERLSPPLDIQLETVNCTAFSVRWKMPRRHVSTITGYKVFYTEMRNNRPTSNAVVLEVPLSLEMLTTGQFDGQASFDVVIGNLKVATQYRVSVGAYGWAGEGRPSMPRDISTGSHEKCMPPAPPTQPNVVAVSDTELAMSWQHGESDGSAPVLYFLVAYIRPEMDTEWTYIREPVESNSMVLKGLIPETEYQFVIRAVNAHGISPPSAINNPVRTLGSVDTGSGDYDVYISNSDNKDEDKLDIDDSDYDFFIEEMKFPSSKKSGRRSQLRSRIGTPGNGNVIYRMRTPVSPNISFTPTTASIWTTTTTTTTVTMTTTSRTTATPIVRTATPPPAVPSSSPSMTPWKGERARVYDVPCEETVCPADSFCINDYDTGGSRCHCNLGRQGDFCSEGLTINFPKFYGYSHMTFEPLKNSYQSFQISLEFKAEAEDGLLLYCGENEHGRGDFTSLALIRGKLHYRFNCGTGAAQIISDSSIVIGQWHTVTIFRDGMNGWLRLDNDTPVSSRSQGQYTKITFRTALFLGGAPNGYWLVRAVGTNRGFQGCMQSLTVNSKAIDIRPWPKGNALSGADIGECSNSVCEKVTCANGGICFANRADGFICLCPLGYKGFLCEESFLLSLPQFNQSMFSYASAPWPQSSHNYLSFMEFEVTFQPTSPDGTLLYTDDATSRDFLSISLVAGYVEFRFDCGSGATVIRSEEAIAMNVWHELRVSRTAKNGILQVDNQRPVEGMAEGAFTQIKCSSPLYIGGVPNYDITKPSAGILRPYSGSVQKITLNDRGIELNPGQAFGVNVLNAAHPCVDNPCANGGTCRAKWDEYDCDCALGYDGKHCQKECGNYCLNTVTESIEIPQFTGRSYLTYDNRDILKRISGSRTNLFMRFKSTSKDGLLLWRGESPMRANSDYLSLGLQDGSLIFSYNLGSGAATVVINGTFSDGKWHRVKAVRDGQSGKLTVDDYGAQTGRSPGKMRQLNINGDLYIGGMKEIALHTNRQYMRGLVGCISHFTLATDYHLSLVDDAVDGKNINTCTN</sequence>
<evidence type="ECO:0000313" key="2">
    <source>
        <dbReference type="RefSeq" id="XP_073808033.1"/>
    </source>
</evidence>
<accession>A0AC58JNG8</accession>
<protein>
    <submittedName>
        <fullName evidence="2">Pikachurin isoform X1</fullName>
    </submittedName>
</protein>
<organism evidence="1 2">
    <name type="scientific">Danio rerio</name>
    <name type="common">Zebrafish</name>
    <name type="synonym">Brachydanio rerio</name>
    <dbReference type="NCBI Taxonomy" id="7955"/>
    <lineage>
        <taxon>Eukaryota</taxon>
        <taxon>Metazoa</taxon>
        <taxon>Chordata</taxon>
        <taxon>Craniata</taxon>
        <taxon>Vertebrata</taxon>
        <taxon>Euteleostomi</taxon>
        <taxon>Actinopterygii</taxon>
        <taxon>Neopterygii</taxon>
        <taxon>Teleostei</taxon>
        <taxon>Ostariophysi</taxon>
        <taxon>Cypriniformes</taxon>
        <taxon>Danionidae</taxon>
        <taxon>Danioninae</taxon>
        <taxon>Danio</taxon>
    </lineage>
</organism>
<proteinExistence type="predicted"/>
<dbReference type="RefSeq" id="XP_073808033.1">
    <property type="nucleotide sequence ID" value="XM_073951932.1"/>
</dbReference>
<dbReference type="Proteomes" id="UP000000437">
    <property type="component" value="Chromosome 5"/>
</dbReference>
<gene>
    <name evidence="2" type="primary">egflam</name>
</gene>